<dbReference type="EMBL" id="JABSTU010000005">
    <property type="protein sequence ID" value="KAH8031296.1"/>
    <property type="molecule type" value="Genomic_DNA"/>
</dbReference>
<sequence>MDTTMTGEVLTQQTSSKMATQASRNTPCTPLESLPGIVDSFVVATESLAAGAAASDGSSMAVAVAETTFAIPEPVERAAKQASGIVLPISRGGYL</sequence>
<feature type="compositionally biased region" description="Polar residues" evidence="1">
    <location>
        <begin position="1"/>
        <end position="28"/>
    </location>
</feature>
<feature type="region of interest" description="Disordered" evidence="1">
    <location>
        <begin position="1"/>
        <end position="30"/>
    </location>
</feature>
<proteinExistence type="predicted"/>
<protein>
    <submittedName>
        <fullName evidence="2">Uncharacterized protein</fullName>
    </submittedName>
</protein>
<gene>
    <name evidence="2" type="ORF">HPB51_015452</name>
</gene>
<dbReference type="VEuPathDB" id="VectorBase:LOC119164635"/>
<reference evidence="2" key="2">
    <citation type="submission" date="2021-09" db="EMBL/GenBank/DDBJ databases">
        <authorList>
            <person name="Jia N."/>
            <person name="Wang J."/>
            <person name="Shi W."/>
            <person name="Du L."/>
            <person name="Sun Y."/>
            <person name="Zhan W."/>
            <person name="Jiang J."/>
            <person name="Wang Q."/>
            <person name="Zhang B."/>
            <person name="Ji P."/>
            <person name="Sakyi L.B."/>
            <person name="Cui X."/>
            <person name="Yuan T."/>
            <person name="Jiang B."/>
            <person name="Yang W."/>
            <person name="Lam T.T.-Y."/>
            <person name="Chang Q."/>
            <person name="Ding S."/>
            <person name="Wang X."/>
            <person name="Zhu J."/>
            <person name="Ruan X."/>
            <person name="Zhao L."/>
            <person name="Wei J."/>
            <person name="Que T."/>
            <person name="Du C."/>
            <person name="Cheng J."/>
            <person name="Dai P."/>
            <person name="Han X."/>
            <person name="Huang E."/>
            <person name="Gao Y."/>
            <person name="Liu J."/>
            <person name="Shao H."/>
            <person name="Ye R."/>
            <person name="Li L."/>
            <person name="Wei W."/>
            <person name="Wang X."/>
            <person name="Wang C."/>
            <person name="Huo Q."/>
            <person name="Li W."/>
            <person name="Guo W."/>
            <person name="Chen H."/>
            <person name="Chen S."/>
            <person name="Zhou L."/>
            <person name="Zhou L."/>
            <person name="Ni X."/>
            <person name="Tian J."/>
            <person name="Zhou Y."/>
            <person name="Sheng Y."/>
            <person name="Liu T."/>
            <person name="Pan Y."/>
            <person name="Xia L."/>
            <person name="Li J."/>
            <person name="Zhao F."/>
            <person name="Cao W."/>
        </authorList>
    </citation>
    <scope>NUCLEOTIDE SEQUENCE</scope>
    <source>
        <strain evidence="2">Rmic-2018</strain>
        <tissue evidence="2">Larvae</tissue>
    </source>
</reference>
<dbReference type="AlphaFoldDB" id="A0A9J6EB19"/>
<dbReference type="Proteomes" id="UP000821866">
    <property type="component" value="Chromosome 3"/>
</dbReference>
<organism evidence="2 3">
    <name type="scientific">Rhipicephalus microplus</name>
    <name type="common">Cattle tick</name>
    <name type="synonym">Boophilus microplus</name>
    <dbReference type="NCBI Taxonomy" id="6941"/>
    <lineage>
        <taxon>Eukaryota</taxon>
        <taxon>Metazoa</taxon>
        <taxon>Ecdysozoa</taxon>
        <taxon>Arthropoda</taxon>
        <taxon>Chelicerata</taxon>
        <taxon>Arachnida</taxon>
        <taxon>Acari</taxon>
        <taxon>Parasitiformes</taxon>
        <taxon>Ixodida</taxon>
        <taxon>Ixodoidea</taxon>
        <taxon>Ixodidae</taxon>
        <taxon>Rhipicephalinae</taxon>
        <taxon>Rhipicephalus</taxon>
        <taxon>Boophilus</taxon>
    </lineage>
</organism>
<evidence type="ECO:0000313" key="3">
    <source>
        <dbReference type="Proteomes" id="UP000821866"/>
    </source>
</evidence>
<accession>A0A9J6EB19</accession>
<keyword evidence="3" id="KW-1185">Reference proteome</keyword>
<evidence type="ECO:0000256" key="1">
    <source>
        <dbReference type="SAM" id="MobiDB-lite"/>
    </source>
</evidence>
<name>A0A9J6EB19_RHIMP</name>
<reference evidence="2" key="1">
    <citation type="journal article" date="2020" name="Cell">
        <title>Large-Scale Comparative Analyses of Tick Genomes Elucidate Their Genetic Diversity and Vector Capacities.</title>
        <authorList>
            <consortium name="Tick Genome and Microbiome Consortium (TIGMIC)"/>
            <person name="Jia N."/>
            <person name="Wang J."/>
            <person name="Shi W."/>
            <person name="Du L."/>
            <person name="Sun Y."/>
            <person name="Zhan W."/>
            <person name="Jiang J.F."/>
            <person name="Wang Q."/>
            <person name="Zhang B."/>
            <person name="Ji P."/>
            <person name="Bell-Sakyi L."/>
            <person name="Cui X.M."/>
            <person name="Yuan T.T."/>
            <person name="Jiang B.G."/>
            <person name="Yang W.F."/>
            <person name="Lam T.T."/>
            <person name="Chang Q.C."/>
            <person name="Ding S.J."/>
            <person name="Wang X.J."/>
            <person name="Zhu J.G."/>
            <person name="Ruan X.D."/>
            <person name="Zhao L."/>
            <person name="Wei J.T."/>
            <person name="Ye R.Z."/>
            <person name="Que T.C."/>
            <person name="Du C.H."/>
            <person name="Zhou Y.H."/>
            <person name="Cheng J.X."/>
            <person name="Dai P.F."/>
            <person name="Guo W.B."/>
            <person name="Han X.H."/>
            <person name="Huang E.J."/>
            <person name="Li L.F."/>
            <person name="Wei W."/>
            <person name="Gao Y.C."/>
            <person name="Liu J.Z."/>
            <person name="Shao H.Z."/>
            <person name="Wang X."/>
            <person name="Wang C.C."/>
            <person name="Yang T.C."/>
            <person name="Huo Q.B."/>
            <person name="Li W."/>
            <person name="Chen H.Y."/>
            <person name="Chen S.E."/>
            <person name="Zhou L.G."/>
            <person name="Ni X.B."/>
            <person name="Tian J.H."/>
            <person name="Sheng Y."/>
            <person name="Liu T."/>
            <person name="Pan Y.S."/>
            <person name="Xia L.Y."/>
            <person name="Li J."/>
            <person name="Zhao F."/>
            <person name="Cao W.C."/>
        </authorList>
    </citation>
    <scope>NUCLEOTIDE SEQUENCE</scope>
    <source>
        <strain evidence="2">Rmic-2018</strain>
    </source>
</reference>
<comment type="caution">
    <text evidence="2">The sequence shown here is derived from an EMBL/GenBank/DDBJ whole genome shotgun (WGS) entry which is preliminary data.</text>
</comment>
<evidence type="ECO:0000313" key="2">
    <source>
        <dbReference type="EMBL" id="KAH8031296.1"/>
    </source>
</evidence>